<dbReference type="Pfam" id="PF22738">
    <property type="entry name" value="NNH7"/>
    <property type="match status" value="1"/>
</dbReference>
<dbReference type="SUPFAM" id="SSF52540">
    <property type="entry name" value="P-loop containing nucleoside triphosphate hydrolases"/>
    <property type="match status" value="1"/>
</dbReference>
<feature type="domain" description="AAA+ ATPase" evidence="1">
    <location>
        <begin position="331"/>
        <end position="475"/>
    </location>
</feature>
<sequence>MGGGYSARVARTRLSYAEAVKLLVGGTDPVTVLGRLAGGALLLATPFSETALSLFDAKGEANNLLRDLVGRAPARIRAERGRRHYELIEAAHTVLVLSAFFDALGGYIGDRLAALELTDDEKRRIGTGELRPLGSPAAVAMPDALTGFTENLPAVERALHGMHHAFREFAGGLAAARGMTMPPADGAVELALQIYREGYVRLAADVPEFEIWTRLDEHAATRAEVRRQTETLTGIAEVLRRTVDGAAPAAVEGLARHHAEALRRPLWRSDAPAPDGLTFPLVEQGFISPRFRLAVSAKDSRLSSEDWWSRLDLREDLEGFLASYLAASPSTQRPLIILGHPGAGKSLLTEVLAARIPAEAFTTVRVPLRRVDPDLPVHRQIEAAVELVTKDRISWGEFCRVSAPTTKVVLLDGFDELVQATGVTQSNYVEAVAAFQQEEWVLGRPVVVVITSRTLVMDRTVVRESTIVLKLEPFDEPQVERWTRAWNAANGSRTGFRPLTAAELWRHRDLAGQPLLLLMLAVYAAEAGDRGFDADELTTHQLYQRLLDTFIRRQVREKAKHELGDGRFTELEAASRRDLAAVAFAMFNRRRQWVDEADLGRDLEALHPESADAERGPGEPVSRARRTIAAFFFVHVAQTDDVVRTPGRRSYEFLHATFAEYLVAEHTLEVLGDLAEDWQRARRRAYGATLDDRVLRALLSHQPLTNGEQILPFVEAMIMSMEEGERAALGDVVVELFRTARRYVADGEYRPTPFDAVNRLAAYTANLVLLGALCRRGGISVAELCGGDDGSGIATTVSLWRSGLHPEVQKAFFNTLIRVDDSLRINPGTTSTLPELREAQLVGDSFMEAVLGAGVGTLQMDTRGSVHRYEMTPFQRECHIQVVRICVFRRPIMIGNRLTPWDERLYARFARWLEKSERKKPHPETVTLLANYLVMDGGGIAAETFYKIFRLALLPDGAGGINYSVALLVLHYPELLRLMPSLKEDLMSFGSSVMMYEIARERQARDPEMLDEIVDSYRKSLMKSGDISAGRVTASMVVGLKSIPALIPSLLEALMITGPTSWPQVNPKDLMAAVGNVDVGLQKVQQALTDYIETRGDSLFDGEDLEAFERIKQLVQRPNV</sequence>
<dbReference type="InterPro" id="IPR003593">
    <property type="entry name" value="AAA+_ATPase"/>
</dbReference>
<protein>
    <recommendedName>
        <fullName evidence="1">AAA+ ATPase domain-containing protein</fullName>
    </recommendedName>
</protein>
<evidence type="ECO:0000313" key="3">
    <source>
        <dbReference type="Proteomes" id="UP000239415"/>
    </source>
</evidence>
<dbReference type="InterPro" id="IPR027417">
    <property type="entry name" value="P-loop_NTPase"/>
</dbReference>
<dbReference type="AlphaFoldDB" id="A0A2T0K7R0"/>
<dbReference type="Gene3D" id="3.40.50.300">
    <property type="entry name" value="P-loop containing nucleotide triphosphate hydrolases"/>
    <property type="match status" value="1"/>
</dbReference>
<gene>
    <name evidence="2" type="ORF">CLV67_111204</name>
</gene>
<dbReference type="SMART" id="SM00382">
    <property type="entry name" value="AAA"/>
    <property type="match status" value="1"/>
</dbReference>
<organism evidence="2 3">
    <name type="scientific">Actinoplanes italicus</name>
    <dbReference type="NCBI Taxonomy" id="113567"/>
    <lineage>
        <taxon>Bacteria</taxon>
        <taxon>Bacillati</taxon>
        <taxon>Actinomycetota</taxon>
        <taxon>Actinomycetes</taxon>
        <taxon>Micromonosporales</taxon>
        <taxon>Micromonosporaceae</taxon>
        <taxon>Actinoplanes</taxon>
    </lineage>
</organism>
<reference evidence="2 3" key="1">
    <citation type="submission" date="2018-03" db="EMBL/GenBank/DDBJ databases">
        <title>Genomic Encyclopedia of Archaeal and Bacterial Type Strains, Phase II (KMG-II): from individual species to whole genera.</title>
        <authorList>
            <person name="Goeker M."/>
        </authorList>
    </citation>
    <scope>NUCLEOTIDE SEQUENCE [LARGE SCALE GENOMIC DNA]</scope>
    <source>
        <strain evidence="2 3">DSM 43146</strain>
    </source>
</reference>
<accession>A0A2T0K7R0</accession>
<comment type="caution">
    <text evidence="2">The sequence shown here is derived from an EMBL/GenBank/DDBJ whole genome shotgun (WGS) entry which is preliminary data.</text>
</comment>
<name>A0A2T0K7R0_9ACTN</name>
<proteinExistence type="predicted"/>
<evidence type="ECO:0000313" key="2">
    <source>
        <dbReference type="EMBL" id="PRX19056.1"/>
    </source>
</evidence>
<dbReference type="InterPro" id="IPR054567">
    <property type="entry name" value="NNH7"/>
</dbReference>
<keyword evidence="3" id="KW-1185">Reference proteome</keyword>
<dbReference type="EMBL" id="PVMZ01000011">
    <property type="protein sequence ID" value="PRX19056.1"/>
    <property type="molecule type" value="Genomic_DNA"/>
</dbReference>
<dbReference type="Proteomes" id="UP000239415">
    <property type="component" value="Unassembled WGS sequence"/>
</dbReference>
<evidence type="ECO:0000259" key="1">
    <source>
        <dbReference type="SMART" id="SM00382"/>
    </source>
</evidence>